<reference evidence="1" key="1">
    <citation type="submission" date="2010-02" db="EMBL/GenBank/DDBJ databases">
        <authorList>
            <person name="Genoscope - CEA"/>
        </authorList>
    </citation>
    <scope>NUCLEOTIDE SEQUENCE</scope>
    <source>
        <plasmid evidence="1">VIBNI_pA</plasmid>
    </source>
</reference>
<sequence>MQTLSAVACDNLLQTASLCLFSVPVLNWEGLERCIEPNASGFQYKRLVTNRFW</sequence>
<protein>
    <submittedName>
        <fullName evidence="1">False ORF</fullName>
    </submittedName>
</protein>
<proteinExistence type="predicted"/>
<evidence type="ECO:0000313" key="1">
    <source>
        <dbReference type="EMBL" id="CBJ93186.1"/>
    </source>
</evidence>
<dbReference type="AlphaFoldDB" id="A0A9P1JLF9"/>
<organism evidence="1">
    <name type="scientific">Vibrio nigripulchritudo</name>
    <dbReference type="NCBI Taxonomy" id="28173"/>
    <lineage>
        <taxon>Bacteria</taxon>
        <taxon>Pseudomonadati</taxon>
        <taxon>Pseudomonadota</taxon>
        <taxon>Gammaproteobacteria</taxon>
        <taxon>Vibrionales</taxon>
        <taxon>Vibrionaceae</taxon>
        <taxon>Vibrio</taxon>
    </lineage>
</organism>
<gene>
    <name evidence="1" type="ORF">VIBNI_0163</name>
</gene>
<name>A0A9P1JLF9_9VIBR</name>
<keyword evidence="1" id="KW-0614">Plasmid</keyword>
<geneLocation type="plasmid" evidence="1">
    <name>VIBNI_pA</name>
</geneLocation>
<dbReference type="EMBL" id="FP893246">
    <property type="protein sequence ID" value="CBJ93186.1"/>
    <property type="molecule type" value="Genomic_DNA"/>
</dbReference>
<accession>A0A9P1JLF9</accession>